<dbReference type="GeneID" id="4999555"/>
<dbReference type="Gramene" id="ABO94184">
    <property type="protein sequence ID" value="ABO94184"/>
    <property type="gene ID" value="OSTLU_29000"/>
</dbReference>
<evidence type="ECO:0000256" key="1">
    <source>
        <dbReference type="SAM" id="MobiDB-lite"/>
    </source>
</evidence>
<sequence length="141" mass="15142">MFRDLASKLYSARGPASTTTRRDDADASRRRAASAPRGSTADAADDASRAPSTFADRWMMSWTDEDVTFLGEDPYGDCAGNVFAAAAAEARRRRASVDETREPRASGDEDAASRRASMDDARGATASAEAKARAFWRIGPT</sequence>
<keyword evidence="3" id="KW-1185">Reference proteome</keyword>
<feature type="region of interest" description="Disordered" evidence="1">
    <location>
        <begin position="1"/>
        <end position="50"/>
    </location>
</feature>
<dbReference type="HOGENOM" id="CLU_1962510_0_0_1"/>
<dbReference type="RefSeq" id="XP_001415892.1">
    <property type="nucleotide sequence ID" value="XM_001415855.1"/>
</dbReference>
<dbReference type="Proteomes" id="UP000001568">
    <property type="component" value="Chromosome 1"/>
</dbReference>
<dbReference type="OMA" id="TFADRWM"/>
<dbReference type="OrthoDB" id="10532723at2759"/>
<dbReference type="KEGG" id="olu:OSTLU_29000"/>
<proteinExistence type="predicted"/>
<feature type="compositionally biased region" description="Basic and acidic residues" evidence="1">
    <location>
        <begin position="95"/>
        <end position="122"/>
    </location>
</feature>
<accession>A4RRF6</accession>
<reference evidence="2 3" key="1">
    <citation type="journal article" date="2007" name="Proc. Natl. Acad. Sci. U.S.A.">
        <title>The tiny eukaryote Ostreococcus provides genomic insights into the paradox of plankton speciation.</title>
        <authorList>
            <person name="Palenik B."/>
            <person name="Grimwood J."/>
            <person name="Aerts A."/>
            <person name="Rouze P."/>
            <person name="Salamov A."/>
            <person name="Putnam N."/>
            <person name="Dupont C."/>
            <person name="Jorgensen R."/>
            <person name="Derelle E."/>
            <person name="Rombauts S."/>
            <person name="Zhou K."/>
            <person name="Otillar R."/>
            <person name="Merchant S.S."/>
            <person name="Podell S."/>
            <person name="Gaasterland T."/>
            <person name="Napoli C."/>
            <person name="Gendler K."/>
            <person name="Manuell A."/>
            <person name="Tai V."/>
            <person name="Vallon O."/>
            <person name="Piganeau G."/>
            <person name="Jancek S."/>
            <person name="Heijde M."/>
            <person name="Jabbari K."/>
            <person name="Bowler C."/>
            <person name="Lohr M."/>
            <person name="Robbens S."/>
            <person name="Werner G."/>
            <person name="Dubchak I."/>
            <person name="Pazour G.J."/>
            <person name="Ren Q."/>
            <person name="Paulsen I."/>
            <person name="Delwiche C."/>
            <person name="Schmutz J."/>
            <person name="Rokhsar D."/>
            <person name="Van de Peer Y."/>
            <person name="Moreau H."/>
            <person name="Grigoriev I.V."/>
        </authorList>
    </citation>
    <scope>NUCLEOTIDE SEQUENCE [LARGE SCALE GENOMIC DNA]</scope>
    <source>
        <strain evidence="2 3">CCE9901</strain>
    </source>
</reference>
<dbReference type="EMBL" id="CP000581">
    <property type="protein sequence ID" value="ABO94184.1"/>
    <property type="molecule type" value="Genomic_DNA"/>
</dbReference>
<gene>
    <name evidence="2" type="ORF">OSTLU_29000</name>
</gene>
<evidence type="ECO:0000313" key="3">
    <source>
        <dbReference type="Proteomes" id="UP000001568"/>
    </source>
</evidence>
<dbReference type="AlphaFoldDB" id="A4RRF6"/>
<name>A4RRF6_OSTLU</name>
<protein>
    <submittedName>
        <fullName evidence="2">Uncharacterized protein</fullName>
    </submittedName>
</protein>
<evidence type="ECO:0000313" key="2">
    <source>
        <dbReference type="EMBL" id="ABO94184.1"/>
    </source>
</evidence>
<organism evidence="2 3">
    <name type="scientific">Ostreococcus lucimarinus (strain CCE9901)</name>
    <dbReference type="NCBI Taxonomy" id="436017"/>
    <lineage>
        <taxon>Eukaryota</taxon>
        <taxon>Viridiplantae</taxon>
        <taxon>Chlorophyta</taxon>
        <taxon>Mamiellophyceae</taxon>
        <taxon>Mamiellales</taxon>
        <taxon>Bathycoccaceae</taxon>
        <taxon>Ostreococcus</taxon>
    </lineage>
</organism>
<feature type="region of interest" description="Disordered" evidence="1">
    <location>
        <begin position="89"/>
        <end position="131"/>
    </location>
</feature>
<feature type="compositionally biased region" description="Basic and acidic residues" evidence="1">
    <location>
        <begin position="20"/>
        <end position="29"/>
    </location>
</feature>